<keyword evidence="2" id="KW-0813">Transport</keyword>
<evidence type="ECO:0000313" key="6">
    <source>
        <dbReference type="Proteomes" id="UP001144673"/>
    </source>
</evidence>
<feature type="compositionally biased region" description="Polar residues" evidence="3">
    <location>
        <begin position="101"/>
        <end position="117"/>
    </location>
</feature>
<reference evidence="5" key="1">
    <citation type="journal article" date="2023" name="Access Microbiol">
        <title>De-novo genome assembly for Akanthomyces muscarius, a biocontrol agent of insect agricultural pests.</title>
        <authorList>
            <person name="Erdos Z."/>
            <person name="Studholme D.J."/>
            <person name="Raymond B."/>
            <person name="Sharma M."/>
        </authorList>
    </citation>
    <scope>NUCLEOTIDE SEQUENCE</scope>
    <source>
        <strain evidence="5">Ve6</strain>
    </source>
</reference>
<dbReference type="AlphaFoldDB" id="A0A9W8Q6U0"/>
<feature type="compositionally biased region" description="Polar residues" evidence="3">
    <location>
        <begin position="290"/>
        <end position="307"/>
    </location>
</feature>
<feature type="compositionally biased region" description="Polar residues" evidence="3">
    <location>
        <begin position="242"/>
        <end position="280"/>
    </location>
</feature>
<keyword evidence="2" id="KW-0539">Nucleus</keyword>
<keyword evidence="6" id="KW-1185">Reference proteome</keyword>
<dbReference type="KEGG" id="amus:LMH87_001615"/>
<evidence type="ECO:0000256" key="1">
    <source>
        <dbReference type="ARBA" id="ARBA00004567"/>
    </source>
</evidence>
<dbReference type="Proteomes" id="UP001144673">
    <property type="component" value="Chromosome 3"/>
</dbReference>
<dbReference type="InterPro" id="IPR018712">
    <property type="entry name" value="Tle1-like_cat"/>
</dbReference>
<evidence type="ECO:0000313" key="5">
    <source>
        <dbReference type="EMBL" id="KAJ4147063.1"/>
    </source>
</evidence>
<keyword evidence="2" id="KW-0811">Translocation</keyword>
<dbReference type="RefSeq" id="XP_056050004.1">
    <property type="nucleotide sequence ID" value="XM_056192915.1"/>
</dbReference>
<proteinExistence type="predicted"/>
<comment type="caution">
    <text evidence="5">The sequence shown here is derived from an EMBL/GenBank/DDBJ whole genome shotgun (WGS) entry which is preliminary data.</text>
</comment>
<evidence type="ECO:0000256" key="3">
    <source>
        <dbReference type="SAM" id="MobiDB-lite"/>
    </source>
</evidence>
<keyword evidence="2" id="KW-0906">Nuclear pore complex</keyword>
<accession>A0A9W8Q6U0</accession>
<sequence length="874" mass="94362">MPDDPRLEACEPLLDAAPKPTGALFGNAASNPSKIPGRHTGFGFFDSSASDPSKPPDGQTGGLFGGIQPPDQSQTGGLFGSIQPPDQSQTGGLFGGKQPPKHSQTGGLFGNAASNPSKIPGRHTGFGFFNSSASDPSKPPDGQTGGLFGGIQPPDQSQTGGLFGSIQPPDQSQTGGLFGGKQPPKHSQTGGLFGGMQPLNHSHNGGLFGGKQPPNHSQTGGLFGGIQPINHSHTGGLFGSKQPPNHSQTGGLFSNIQPLNHSDTDTSSQLSDGVSPSKIINSPKDHTGNGLFSATAPNPSKATNSHSLGGLFGEHNTSAERDADAENPGLGLRIHADALSNFVNAPENTTNSILTQLAHDCERKRLFVCCDGTWNNASGTAAPMTNVAKLARAVSRLGRDACGIPKSRVDGKSRATEDQRYGVVRQVVYYSSGIGTQSTLAVDSLFSGAFGKGIDANILAAYCFLCNNFNGRSYLDEIILVGFSRGAFAVRCLAHFINAVGLLRRKGLVFLPTIYQSWKRSAEGLKGASKKLQSELETLGHLRMPGITIKVLAEWDTVSAVRSVWPWKKKKLSFVRDRVPENVKHVFHAVAMHEKRKSFKPMLWKEKVASHTKVEQCAFVGCHSDIGGGNADPGLSTLTLFWMVSRIESVCGAGFDYEALLPFVTPLQASSREKLMQLNNLAITKGRVNESRKGLWLVTYYLSLGLLDGKRDSFLYQFAQFARPQNCNECTRLNAKPSISEAVELQIHFSARLLHTRLSSDPRLKCGLFEKFRLDTRTRQWHKRSSDSLSIDEARVSAHEEKFLAAWIELAVAIVERKDDFGFFEGINWREIQQGLKALGWGDSADECPYSESLISLIQEEVKRRQDIALMATK</sequence>
<comment type="subcellular location">
    <subcellularLocation>
        <location evidence="1">Nucleus</location>
        <location evidence="1">Nuclear pore complex</location>
    </subcellularLocation>
</comment>
<keyword evidence="2" id="KW-0653">Protein transport</keyword>
<organism evidence="5 6">
    <name type="scientific">Akanthomyces muscarius</name>
    <name type="common">Entomopathogenic fungus</name>
    <name type="synonym">Lecanicillium muscarium</name>
    <dbReference type="NCBI Taxonomy" id="2231603"/>
    <lineage>
        <taxon>Eukaryota</taxon>
        <taxon>Fungi</taxon>
        <taxon>Dikarya</taxon>
        <taxon>Ascomycota</taxon>
        <taxon>Pezizomycotina</taxon>
        <taxon>Sordariomycetes</taxon>
        <taxon>Hypocreomycetidae</taxon>
        <taxon>Hypocreales</taxon>
        <taxon>Cordycipitaceae</taxon>
        <taxon>Akanthomyces</taxon>
    </lineage>
</organism>
<name>A0A9W8Q6U0_AKAMU</name>
<protein>
    <recommendedName>
        <fullName evidence="4">T6SS Phospholipase effector Tle1-like catalytic domain-containing protein</fullName>
    </recommendedName>
</protein>
<dbReference type="PANTHER" id="PTHR33840">
    <property type="match status" value="1"/>
</dbReference>
<evidence type="ECO:0000259" key="4">
    <source>
        <dbReference type="Pfam" id="PF09994"/>
    </source>
</evidence>
<keyword evidence="2" id="KW-0509">mRNA transport</keyword>
<dbReference type="Pfam" id="PF09994">
    <property type="entry name" value="T6SS_Tle1-like_cat"/>
    <property type="match status" value="1"/>
</dbReference>
<dbReference type="GO" id="GO:0005643">
    <property type="term" value="C:nuclear pore"/>
    <property type="evidence" value="ECO:0007669"/>
    <property type="project" value="UniProtKB-SubCell"/>
</dbReference>
<gene>
    <name evidence="5" type="ORF">LMH87_001615</name>
</gene>
<dbReference type="Pfam" id="PF13634">
    <property type="entry name" value="Nucleoporin_FG"/>
    <property type="match status" value="2"/>
</dbReference>
<dbReference type="GeneID" id="80888774"/>
<dbReference type="PANTHER" id="PTHR33840:SF1">
    <property type="entry name" value="TLE1 PHOSPHOLIPASE DOMAIN-CONTAINING PROTEIN"/>
    <property type="match status" value="1"/>
</dbReference>
<feature type="domain" description="T6SS Phospholipase effector Tle1-like catalytic" evidence="4">
    <location>
        <begin position="364"/>
        <end position="645"/>
    </location>
</feature>
<dbReference type="EMBL" id="JAJHUN010000010">
    <property type="protein sequence ID" value="KAJ4147063.1"/>
    <property type="molecule type" value="Genomic_DNA"/>
</dbReference>
<feature type="region of interest" description="Disordered" evidence="3">
    <location>
        <begin position="16"/>
        <end position="315"/>
    </location>
</feature>
<evidence type="ECO:0000256" key="2">
    <source>
        <dbReference type="ARBA" id="ARBA00023132"/>
    </source>
</evidence>
<dbReference type="InterPro" id="IPR025574">
    <property type="entry name" value="Nucleoporin_FG_rpt"/>
</dbReference>